<sequence length="61" mass="7296">MQNDQELFLKELSRLMQDYLACDNHYYKEEILIDIYLLIEVINEKKSINGVKEITEDLFLG</sequence>
<protein>
    <submittedName>
        <fullName evidence="1">Uncharacterized protein</fullName>
    </submittedName>
</protein>
<reference evidence="1 2" key="1">
    <citation type="submission" date="2017-11" db="EMBL/GenBank/DDBJ databases">
        <title>Comparitive Functional Genomics of Dry Heat Resistant strains isolated from the Viking Spacecraft.</title>
        <authorList>
            <person name="Seuylemezian A."/>
            <person name="Cooper K."/>
            <person name="Vaishampayan P."/>
        </authorList>
    </citation>
    <scope>NUCLEOTIDE SEQUENCE [LARGE SCALE GENOMIC DNA]</scope>
    <source>
        <strain evidence="1 2">V1-29</strain>
    </source>
</reference>
<evidence type="ECO:0000313" key="1">
    <source>
        <dbReference type="EMBL" id="PLT27906.1"/>
    </source>
</evidence>
<dbReference type="RefSeq" id="WP_101645432.1">
    <property type="nucleotide sequence ID" value="NZ_PGUY01000073.1"/>
</dbReference>
<proteinExistence type="predicted"/>
<organism evidence="1 2">
    <name type="scientific">Peribacillus deserti</name>
    <dbReference type="NCBI Taxonomy" id="673318"/>
    <lineage>
        <taxon>Bacteria</taxon>
        <taxon>Bacillati</taxon>
        <taxon>Bacillota</taxon>
        <taxon>Bacilli</taxon>
        <taxon>Bacillales</taxon>
        <taxon>Bacillaceae</taxon>
        <taxon>Peribacillus</taxon>
    </lineage>
</organism>
<dbReference type="AlphaFoldDB" id="A0A2N5M0K7"/>
<dbReference type="EMBL" id="PGUY01000073">
    <property type="protein sequence ID" value="PLT27906.1"/>
    <property type="molecule type" value="Genomic_DNA"/>
</dbReference>
<keyword evidence="2" id="KW-1185">Reference proteome</keyword>
<dbReference type="Proteomes" id="UP000234748">
    <property type="component" value="Unassembled WGS sequence"/>
</dbReference>
<gene>
    <name evidence="1" type="ORF">CUU66_21485</name>
</gene>
<accession>A0A2N5M0K7</accession>
<comment type="caution">
    <text evidence="1">The sequence shown here is derived from an EMBL/GenBank/DDBJ whole genome shotgun (WGS) entry which is preliminary data.</text>
</comment>
<evidence type="ECO:0000313" key="2">
    <source>
        <dbReference type="Proteomes" id="UP000234748"/>
    </source>
</evidence>
<name>A0A2N5M0K7_9BACI</name>